<dbReference type="PANTHER" id="PTHR14453">
    <property type="entry name" value="PARP/ZINC FINGER CCCH TYPE DOMAIN CONTAINING PROTEIN"/>
    <property type="match status" value="1"/>
</dbReference>
<accession>A0AA40GZL7</accession>
<feature type="non-terminal residue" evidence="7">
    <location>
        <position position="1"/>
    </location>
</feature>
<dbReference type="InterPro" id="IPR043472">
    <property type="entry name" value="Macro_dom-like"/>
</dbReference>
<dbReference type="InterPro" id="IPR054596">
    <property type="entry name" value="PARP14_WWE"/>
</dbReference>
<evidence type="ECO:0000259" key="6">
    <source>
        <dbReference type="PROSITE" id="PS51154"/>
    </source>
</evidence>
<keyword evidence="3" id="KW-0808">Transferase</keyword>
<dbReference type="GO" id="GO:0003714">
    <property type="term" value="F:transcription corepressor activity"/>
    <property type="evidence" value="ECO:0007669"/>
    <property type="project" value="TreeGrafter"/>
</dbReference>
<gene>
    <name evidence="7" type="primary">Parp14_3</name>
    <name evidence="7" type="ORF">KCX86_0015732</name>
</gene>
<sequence length="321" mass="36162">ASQPNKSYITTQAGNLPCKKIIHFVAQDDIKMLVSQVLQECELQQYTSVTFPAIGTGEAGRDPAVVADNMIDAVTDFARSNSAPSVKTIKVVIFQPHLLSVFHTSMQKRGRPAKTAVKSVLSKLKCENIPQRKKTKPVMEKKIDLAVVQICGENKKKVEEAENWLKSAILKEQFQREIRDESISSFGEAESKELCDLQRKLKIALCLDSTSIRISGIAKDVWIASSAVQDMIHRVKAAKQEEIRAELLQNLIEWKYFEKDSYVPFDSLTNMHLENAFMGKQKGISVIIDKKKYRVNIQARYAVDDQGKHTPIIRVDKSEGK</sequence>
<comment type="subcellular location">
    <subcellularLocation>
        <location evidence="1">Nucleus</location>
    </subcellularLocation>
</comment>
<evidence type="ECO:0000256" key="5">
    <source>
        <dbReference type="ARBA" id="ARBA00023242"/>
    </source>
</evidence>
<keyword evidence="4" id="KW-0520">NAD</keyword>
<dbReference type="InterPro" id="IPR037197">
    <property type="entry name" value="WWE_dom_sf"/>
</dbReference>
<dbReference type="EMBL" id="JAHCLZ010005652">
    <property type="protein sequence ID" value="KAK1197235.1"/>
    <property type="molecule type" value="Genomic_DNA"/>
</dbReference>
<dbReference type="SUPFAM" id="SSF52949">
    <property type="entry name" value="Macro domain-like"/>
    <property type="match status" value="1"/>
</dbReference>
<dbReference type="SUPFAM" id="SSF117839">
    <property type="entry name" value="WWE domain"/>
    <property type="match status" value="1"/>
</dbReference>
<feature type="non-terminal residue" evidence="7">
    <location>
        <position position="321"/>
    </location>
</feature>
<name>A0AA40GZL7_PYGPA</name>
<dbReference type="AlphaFoldDB" id="A0AA40GZL7"/>
<dbReference type="Proteomes" id="UP001177209">
    <property type="component" value="Unassembled WGS sequence"/>
</dbReference>
<evidence type="ECO:0000313" key="7">
    <source>
        <dbReference type="EMBL" id="KAK1197235.1"/>
    </source>
</evidence>
<dbReference type="InterPro" id="IPR052056">
    <property type="entry name" value="Mono-ARTD/PARP"/>
</dbReference>
<dbReference type="GO" id="GO:0003950">
    <property type="term" value="F:NAD+ poly-ADP-ribosyltransferase activity"/>
    <property type="evidence" value="ECO:0007669"/>
    <property type="project" value="TreeGrafter"/>
</dbReference>
<dbReference type="Gene3D" id="3.40.220.10">
    <property type="entry name" value="Leucine Aminopeptidase, subunit E, domain 1"/>
    <property type="match status" value="1"/>
</dbReference>
<dbReference type="GO" id="GO:0070212">
    <property type="term" value="P:protein poly-ADP-ribosylation"/>
    <property type="evidence" value="ECO:0007669"/>
    <property type="project" value="TreeGrafter"/>
</dbReference>
<feature type="domain" description="Macro" evidence="6">
    <location>
        <begin position="1"/>
        <end position="110"/>
    </location>
</feature>
<dbReference type="PROSITE" id="PS51154">
    <property type="entry name" value="MACRO"/>
    <property type="match status" value="1"/>
</dbReference>
<dbReference type="GO" id="GO:1990404">
    <property type="term" value="F:NAD+-protein mono-ADP-ribosyltransferase activity"/>
    <property type="evidence" value="ECO:0007669"/>
    <property type="project" value="TreeGrafter"/>
</dbReference>
<protein>
    <submittedName>
        <fullName evidence="7">PAR14 ribosyltransferase</fullName>
    </submittedName>
</protein>
<dbReference type="InterPro" id="IPR057049">
    <property type="entry name" value="PARP14_KH_8"/>
</dbReference>
<proteinExistence type="predicted"/>
<evidence type="ECO:0000256" key="1">
    <source>
        <dbReference type="ARBA" id="ARBA00004123"/>
    </source>
</evidence>
<dbReference type="PANTHER" id="PTHR14453:SF89">
    <property type="entry name" value="PROTEIN MONO-ADP-RIBOSYLTRANSFERASE PARP14"/>
    <property type="match status" value="1"/>
</dbReference>
<comment type="caution">
    <text evidence="7">The sequence shown here is derived from an EMBL/GenBank/DDBJ whole genome shotgun (WGS) entry which is preliminary data.</text>
</comment>
<evidence type="ECO:0000313" key="8">
    <source>
        <dbReference type="Proteomes" id="UP001177209"/>
    </source>
</evidence>
<dbReference type="InterPro" id="IPR002589">
    <property type="entry name" value="Macro_dom"/>
</dbReference>
<evidence type="ECO:0000256" key="2">
    <source>
        <dbReference type="ARBA" id="ARBA00022676"/>
    </source>
</evidence>
<dbReference type="Pfam" id="PF01661">
    <property type="entry name" value="Macro"/>
    <property type="match status" value="1"/>
</dbReference>
<dbReference type="Pfam" id="PF23254">
    <property type="entry name" value="KH_PARP14_8"/>
    <property type="match status" value="1"/>
</dbReference>
<dbReference type="GO" id="GO:0010629">
    <property type="term" value="P:negative regulation of gene expression"/>
    <property type="evidence" value="ECO:0007669"/>
    <property type="project" value="TreeGrafter"/>
</dbReference>
<keyword evidence="5" id="KW-0539">Nucleus</keyword>
<dbReference type="GO" id="GO:0005737">
    <property type="term" value="C:cytoplasm"/>
    <property type="evidence" value="ECO:0007669"/>
    <property type="project" value="TreeGrafter"/>
</dbReference>
<dbReference type="Gene3D" id="3.30.720.50">
    <property type="match status" value="1"/>
</dbReference>
<keyword evidence="8" id="KW-1185">Reference proteome</keyword>
<keyword evidence="2" id="KW-0328">Glycosyltransferase</keyword>
<organism evidence="7 8">
    <name type="scientific">Pygoscelis papua</name>
    <name type="common">Gentoo penguin</name>
    <dbReference type="NCBI Taxonomy" id="30457"/>
    <lineage>
        <taxon>Eukaryota</taxon>
        <taxon>Metazoa</taxon>
        <taxon>Chordata</taxon>
        <taxon>Craniata</taxon>
        <taxon>Vertebrata</taxon>
        <taxon>Euteleostomi</taxon>
        <taxon>Archelosauria</taxon>
        <taxon>Archosauria</taxon>
        <taxon>Dinosauria</taxon>
        <taxon>Saurischia</taxon>
        <taxon>Theropoda</taxon>
        <taxon>Coelurosauria</taxon>
        <taxon>Aves</taxon>
        <taxon>Neognathae</taxon>
        <taxon>Neoaves</taxon>
        <taxon>Aequornithes</taxon>
        <taxon>Sphenisciformes</taxon>
        <taxon>Spheniscidae</taxon>
        <taxon>Pygoscelis</taxon>
    </lineage>
</organism>
<evidence type="ECO:0000256" key="3">
    <source>
        <dbReference type="ARBA" id="ARBA00022679"/>
    </source>
</evidence>
<reference evidence="7" key="1">
    <citation type="submission" date="2021-05" db="EMBL/GenBank/DDBJ databases">
        <title>A comprehensive genomic history of the evolution of penguins.</title>
        <authorList>
            <person name="Bi X."/>
        </authorList>
    </citation>
    <scope>NUCLEOTIDE SEQUENCE</scope>
    <source>
        <strain evidence="7">Gentoo_SouthGeorgia</strain>
        <tissue evidence="7">Blood</tissue>
    </source>
</reference>
<dbReference type="Pfam" id="PF22005">
    <property type="entry name" value="WWE_1"/>
    <property type="match status" value="1"/>
</dbReference>
<dbReference type="GO" id="GO:0005634">
    <property type="term" value="C:nucleus"/>
    <property type="evidence" value="ECO:0007669"/>
    <property type="project" value="UniProtKB-SubCell"/>
</dbReference>
<evidence type="ECO:0000256" key="4">
    <source>
        <dbReference type="ARBA" id="ARBA00023027"/>
    </source>
</evidence>